<proteinExistence type="predicted"/>
<dbReference type="EMBL" id="LXQA010085423">
    <property type="protein sequence ID" value="MCI12752.1"/>
    <property type="molecule type" value="Genomic_DNA"/>
</dbReference>
<dbReference type="InterPro" id="IPR051320">
    <property type="entry name" value="Viral_Replic_Matur_Polypro"/>
</dbReference>
<dbReference type="AlphaFoldDB" id="A0A392PLV3"/>
<reference evidence="1 2" key="1">
    <citation type="journal article" date="2018" name="Front. Plant Sci.">
        <title>Red Clover (Trifolium pratense) and Zigzag Clover (T. medium) - A Picture of Genomic Similarities and Differences.</title>
        <authorList>
            <person name="Dluhosova J."/>
            <person name="Istvanek J."/>
            <person name="Nedelnik J."/>
            <person name="Repkova J."/>
        </authorList>
    </citation>
    <scope>NUCLEOTIDE SEQUENCE [LARGE SCALE GENOMIC DNA]</scope>
    <source>
        <strain evidence="2">cv. 10/8</strain>
        <tissue evidence="1">Leaf</tissue>
    </source>
</reference>
<evidence type="ECO:0000313" key="2">
    <source>
        <dbReference type="Proteomes" id="UP000265520"/>
    </source>
</evidence>
<comment type="caution">
    <text evidence="1">The sequence shown here is derived from an EMBL/GenBank/DDBJ whole genome shotgun (WGS) entry which is preliminary data.</text>
</comment>
<dbReference type="PANTHER" id="PTHR33064">
    <property type="entry name" value="POL PROTEIN"/>
    <property type="match status" value="1"/>
</dbReference>
<dbReference type="Gene3D" id="3.30.70.270">
    <property type="match status" value="2"/>
</dbReference>
<protein>
    <recommendedName>
        <fullName evidence="3">Mitochondrial protein</fullName>
    </recommendedName>
</protein>
<organism evidence="1 2">
    <name type="scientific">Trifolium medium</name>
    <dbReference type="NCBI Taxonomy" id="97028"/>
    <lineage>
        <taxon>Eukaryota</taxon>
        <taxon>Viridiplantae</taxon>
        <taxon>Streptophyta</taxon>
        <taxon>Embryophyta</taxon>
        <taxon>Tracheophyta</taxon>
        <taxon>Spermatophyta</taxon>
        <taxon>Magnoliopsida</taxon>
        <taxon>eudicotyledons</taxon>
        <taxon>Gunneridae</taxon>
        <taxon>Pentapetalae</taxon>
        <taxon>rosids</taxon>
        <taxon>fabids</taxon>
        <taxon>Fabales</taxon>
        <taxon>Fabaceae</taxon>
        <taxon>Papilionoideae</taxon>
        <taxon>50 kb inversion clade</taxon>
        <taxon>NPAAA clade</taxon>
        <taxon>Hologalegina</taxon>
        <taxon>IRL clade</taxon>
        <taxon>Trifolieae</taxon>
        <taxon>Trifolium</taxon>
    </lineage>
</organism>
<evidence type="ECO:0008006" key="3">
    <source>
        <dbReference type="Google" id="ProtNLM"/>
    </source>
</evidence>
<dbReference type="SUPFAM" id="SSF56672">
    <property type="entry name" value="DNA/RNA polymerases"/>
    <property type="match status" value="1"/>
</dbReference>
<name>A0A392PLV3_9FABA</name>
<keyword evidence="2" id="KW-1185">Reference proteome</keyword>
<feature type="non-terminal residue" evidence="1">
    <location>
        <position position="1"/>
    </location>
</feature>
<dbReference type="InterPro" id="IPR043502">
    <property type="entry name" value="DNA/RNA_pol_sf"/>
</dbReference>
<dbReference type="PANTHER" id="PTHR33064:SF37">
    <property type="entry name" value="RIBONUCLEASE H"/>
    <property type="match status" value="1"/>
</dbReference>
<dbReference type="Proteomes" id="UP000265520">
    <property type="component" value="Unassembled WGS sequence"/>
</dbReference>
<accession>A0A392PLV3</accession>
<dbReference type="InterPro" id="IPR043128">
    <property type="entry name" value="Rev_trsase/Diguanyl_cyclase"/>
</dbReference>
<dbReference type="FunFam" id="3.30.70.270:FF:000020">
    <property type="entry name" value="Transposon Tf2-6 polyprotein-like Protein"/>
    <property type="match status" value="1"/>
</dbReference>
<sequence>YSSSWNDHLQHLESVLLALQRHELYAKLSKCSFGAKEVDYLGHKVSSRGVSMESTKVQAVLEWPTPSNIKQLRGFLGLTGYYRRFINSYVHMAAPLTDLLKKDNFVWNSEAEKTLGKLKQAMTIAPVLA</sequence>
<evidence type="ECO:0000313" key="1">
    <source>
        <dbReference type="EMBL" id="MCI12752.1"/>
    </source>
</evidence>